<organism evidence="3 4">
    <name type="scientific">Sandaracinus amylolyticus</name>
    <dbReference type="NCBI Taxonomy" id="927083"/>
    <lineage>
        <taxon>Bacteria</taxon>
        <taxon>Pseudomonadati</taxon>
        <taxon>Myxococcota</taxon>
        <taxon>Polyangia</taxon>
        <taxon>Polyangiales</taxon>
        <taxon>Sandaracinaceae</taxon>
        <taxon>Sandaracinus</taxon>
    </lineage>
</organism>
<dbReference type="AlphaFoldDB" id="A0A0F6SHM3"/>
<evidence type="ECO:0000256" key="2">
    <source>
        <dbReference type="SAM" id="Phobius"/>
    </source>
</evidence>
<feature type="transmembrane region" description="Helical" evidence="2">
    <location>
        <begin position="259"/>
        <end position="277"/>
    </location>
</feature>
<protein>
    <submittedName>
        <fullName evidence="3">Uncharacterized protein</fullName>
    </submittedName>
</protein>
<dbReference type="RefSeq" id="WP_053237640.1">
    <property type="nucleotide sequence ID" value="NZ_CP011125.1"/>
</dbReference>
<evidence type="ECO:0000313" key="3">
    <source>
        <dbReference type="EMBL" id="AKF10694.1"/>
    </source>
</evidence>
<proteinExistence type="predicted"/>
<evidence type="ECO:0000313" key="4">
    <source>
        <dbReference type="Proteomes" id="UP000034883"/>
    </source>
</evidence>
<feature type="region of interest" description="Disordered" evidence="1">
    <location>
        <begin position="340"/>
        <end position="376"/>
    </location>
</feature>
<dbReference type="EMBL" id="CP011125">
    <property type="protein sequence ID" value="AKF10694.1"/>
    <property type="molecule type" value="Genomic_DNA"/>
</dbReference>
<feature type="transmembrane region" description="Helical" evidence="2">
    <location>
        <begin position="212"/>
        <end position="232"/>
    </location>
</feature>
<dbReference type="Proteomes" id="UP000034883">
    <property type="component" value="Chromosome"/>
</dbReference>
<gene>
    <name evidence="3" type="ORF">DB32_007843</name>
</gene>
<feature type="transmembrane region" description="Helical" evidence="2">
    <location>
        <begin position="180"/>
        <end position="200"/>
    </location>
</feature>
<accession>A0A0F6SHM3</accession>
<keyword evidence="2" id="KW-0812">Transmembrane</keyword>
<reference evidence="3 4" key="1">
    <citation type="submission" date="2015-03" db="EMBL/GenBank/DDBJ databases">
        <title>Genome assembly of Sandaracinus amylolyticus DSM 53668.</title>
        <authorList>
            <person name="Sharma G."/>
            <person name="Subramanian S."/>
        </authorList>
    </citation>
    <scope>NUCLEOTIDE SEQUENCE [LARGE SCALE GENOMIC DNA]</scope>
    <source>
        <strain evidence="3 4">DSM 53668</strain>
    </source>
</reference>
<keyword evidence="2" id="KW-0472">Membrane</keyword>
<keyword evidence="4" id="KW-1185">Reference proteome</keyword>
<evidence type="ECO:0000256" key="1">
    <source>
        <dbReference type="SAM" id="MobiDB-lite"/>
    </source>
</evidence>
<feature type="transmembrane region" description="Helical" evidence="2">
    <location>
        <begin position="147"/>
        <end position="168"/>
    </location>
</feature>
<sequence>MSSSDPRVQALRAAPPLAILAALAAVVDLAINRVVVRAAAESVEAPVLLEWMRMGALPRNLAGIAGLYALVSALTTYLRMPGFAPLYVRLPVAGFAGILMPSLTIALMLPRERLTPLIVLIGMFATNALISLFGSAGASYRDRVLKVALILAVATALQALVVVTIASLRAVLGGGIGGPIAYLCRHGGELTWLLVPLVLVPAALPRGRDRRAMISWGAAALVLVIGIALAMAGQDALPPHYSTVLYGAFRVAALPEEATILYVLVATVGFAAAFAGMTSDDPWKRQLGAGMALWIAGGYAARSPIQLLDAVLGIILLARAAQAADPEGLRRAALRWRSPPTRGASAIIEREPEPEAEREPAPAEDAERASKAASEP</sequence>
<name>A0A0F6SHM3_9BACT</name>
<feature type="transmembrane region" description="Helical" evidence="2">
    <location>
        <begin position="62"/>
        <end position="78"/>
    </location>
</feature>
<dbReference type="KEGG" id="samy:DB32_007843"/>
<feature type="transmembrane region" description="Helical" evidence="2">
    <location>
        <begin position="115"/>
        <end position="135"/>
    </location>
</feature>
<dbReference type="STRING" id="927083.DB32_007843"/>
<keyword evidence="2" id="KW-1133">Transmembrane helix</keyword>
<feature type="compositionally biased region" description="Basic and acidic residues" evidence="1">
    <location>
        <begin position="348"/>
        <end position="370"/>
    </location>
</feature>
<feature type="transmembrane region" description="Helical" evidence="2">
    <location>
        <begin position="90"/>
        <end position="109"/>
    </location>
</feature>